<accession>A0A5C8PTP6</accession>
<dbReference type="EMBL" id="VDUZ01000005">
    <property type="protein sequence ID" value="TXL79618.1"/>
    <property type="molecule type" value="Genomic_DNA"/>
</dbReference>
<dbReference type="SUPFAM" id="SSF53850">
    <property type="entry name" value="Periplasmic binding protein-like II"/>
    <property type="match status" value="1"/>
</dbReference>
<keyword evidence="2" id="KW-1185">Reference proteome</keyword>
<reference evidence="1 2" key="1">
    <citation type="submission" date="2019-06" db="EMBL/GenBank/DDBJ databases">
        <title>New taxonomy in bacterial strain CC-CFT640, isolated from vineyard.</title>
        <authorList>
            <person name="Lin S.-Y."/>
            <person name="Tsai C.-F."/>
            <person name="Young C.-C."/>
        </authorList>
    </citation>
    <scope>NUCLEOTIDE SEQUENCE [LARGE SCALE GENOMIC DNA]</scope>
    <source>
        <strain evidence="1 2">CC-CFT640</strain>
    </source>
</reference>
<proteinExistence type="predicted"/>
<organism evidence="1 2">
    <name type="scientific">Vineibacter terrae</name>
    <dbReference type="NCBI Taxonomy" id="2586908"/>
    <lineage>
        <taxon>Bacteria</taxon>
        <taxon>Pseudomonadati</taxon>
        <taxon>Pseudomonadota</taxon>
        <taxon>Alphaproteobacteria</taxon>
        <taxon>Hyphomicrobiales</taxon>
        <taxon>Vineibacter</taxon>
    </lineage>
</organism>
<gene>
    <name evidence="1" type="ORF">FHP25_06720</name>
</gene>
<comment type="caution">
    <text evidence="1">The sequence shown here is derived from an EMBL/GenBank/DDBJ whole genome shotgun (WGS) entry which is preliminary data.</text>
</comment>
<dbReference type="Gene3D" id="3.40.190.10">
    <property type="entry name" value="Periplasmic binding protein-like II"/>
    <property type="match status" value="1"/>
</dbReference>
<sequence>MVGRSEILPPPIQAQARRDLDVDIDFELIDGIEGLQRTVTRPDSFDVYHQWHTIDLIWTARAVQAIELERITHGAEIKAMASAGSGRALATVFDKLFLQKDGRLGRTPSNRISMLPSIHGVDAFGYLRPIRDTLGPQPESWSWLLDPRWHGRAAITAHPVLGIIEAALAVEAAEGIVFGDIGNLSIEEIDHVADLLIRKKKIGHFKGTWINYEDAARLMQRGGVVVQSMLWPALTRLKSLGLPACIATPREGSRGWHADLCISAAAAGDVLEAAYAYLNWWHGGWPGACLARQGYYATFPDRVRHHLAPEEWAYWYEGRPAETPLCDPFGQPCIAPGETREGGAHMERMSTVRVWNTFMDEHTYLVRRWKEFIDG</sequence>
<protein>
    <submittedName>
        <fullName evidence="1">Signal peptide prediction</fullName>
    </submittedName>
</protein>
<name>A0A5C8PTP6_9HYPH</name>
<dbReference type="RefSeq" id="WP_178133340.1">
    <property type="nucleotide sequence ID" value="NZ_VDUZ01000005.1"/>
</dbReference>
<dbReference type="AlphaFoldDB" id="A0A5C8PTP6"/>
<evidence type="ECO:0000313" key="2">
    <source>
        <dbReference type="Proteomes" id="UP000321638"/>
    </source>
</evidence>
<evidence type="ECO:0000313" key="1">
    <source>
        <dbReference type="EMBL" id="TXL79618.1"/>
    </source>
</evidence>
<dbReference type="Proteomes" id="UP000321638">
    <property type="component" value="Unassembled WGS sequence"/>
</dbReference>